<dbReference type="InterPro" id="IPR015943">
    <property type="entry name" value="WD40/YVTN_repeat-like_dom_sf"/>
</dbReference>
<dbReference type="GO" id="GO:0006357">
    <property type="term" value="P:regulation of transcription by RNA polymerase II"/>
    <property type="evidence" value="ECO:0007669"/>
    <property type="project" value="TreeGrafter"/>
</dbReference>
<dbReference type="PRINTS" id="PR00320">
    <property type="entry name" value="GPROTEINBRPT"/>
</dbReference>
<feature type="repeat" description="WD" evidence="7">
    <location>
        <begin position="18"/>
        <end position="59"/>
    </location>
</feature>
<feature type="repeat" description="WD" evidence="7">
    <location>
        <begin position="103"/>
        <end position="135"/>
    </location>
</feature>
<proteinExistence type="predicted"/>
<keyword evidence="3" id="KW-0677">Repeat</keyword>
<evidence type="ECO:0000256" key="3">
    <source>
        <dbReference type="ARBA" id="ARBA00022737"/>
    </source>
</evidence>
<name>A0A9W7AS79_9STRA</name>
<keyword evidence="4" id="KW-0805">Transcription regulation</keyword>
<evidence type="ECO:0000313" key="8">
    <source>
        <dbReference type="EMBL" id="GMH77397.1"/>
    </source>
</evidence>
<dbReference type="GO" id="GO:0003714">
    <property type="term" value="F:transcription corepressor activity"/>
    <property type="evidence" value="ECO:0007669"/>
    <property type="project" value="InterPro"/>
</dbReference>
<dbReference type="CDD" id="cd00200">
    <property type="entry name" value="WD40"/>
    <property type="match status" value="1"/>
</dbReference>
<dbReference type="InterPro" id="IPR045183">
    <property type="entry name" value="Ebi-like"/>
</dbReference>
<feature type="non-terminal residue" evidence="8">
    <location>
        <position position="1"/>
    </location>
</feature>
<organism evidence="8 9">
    <name type="scientific">Triparma retinervis</name>
    <dbReference type="NCBI Taxonomy" id="2557542"/>
    <lineage>
        <taxon>Eukaryota</taxon>
        <taxon>Sar</taxon>
        <taxon>Stramenopiles</taxon>
        <taxon>Ochrophyta</taxon>
        <taxon>Bolidophyceae</taxon>
        <taxon>Parmales</taxon>
        <taxon>Triparmaceae</taxon>
        <taxon>Triparma</taxon>
    </lineage>
</organism>
<accession>A0A9W7AS79</accession>
<keyword evidence="5" id="KW-0804">Transcription</keyword>
<dbReference type="PROSITE" id="PS50082">
    <property type="entry name" value="WD_REPEATS_2"/>
    <property type="match status" value="4"/>
</dbReference>
<dbReference type="Proteomes" id="UP001165082">
    <property type="component" value="Unassembled WGS sequence"/>
</dbReference>
<keyword evidence="2 7" id="KW-0853">WD repeat</keyword>
<protein>
    <submittedName>
        <fullName evidence="8">Uncharacterized protein</fullName>
    </submittedName>
</protein>
<evidence type="ECO:0000256" key="4">
    <source>
        <dbReference type="ARBA" id="ARBA00023015"/>
    </source>
</evidence>
<sequence>YDGVARVWDHEGKIVFTLNQHKGPIFSLKWSKSGTHLLSGSYDKTTIVWDMAGGTLKQQFNYHTAPALDVDWKSDDTFASCSTDKSVVICKVGGDPSGSIERYSGHTDEVNAVKWSPDGALLASCSDDGTAKVWSPGLPGPPLHDFSLHTKEIYTLKWSPTGPGSPNPQKPLLLATASFDNDVRLWSPVTGTCVHVLRRHTQPVYSIAFSPSASHIASGSLAGKLYVWDVKEGTVNKSFTGKGDIFEVAWNREENRVAACYSSNTIAVVDFRN</sequence>
<dbReference type="PANTHER" id="PTHR22846">
    <property type="entry name" value="WD40 REPEAT PROTEIN"/>
    <property type="match status" value="1"/>
</dbReference>
<dbReference type="SUPFAM" id="SSF50978">
    <property type="entry name" value="WD40 repeat-like"/>
    <property type="match status" value="1"/>
</dbReference>
<dbReference type="GO" id="GO:0000118">
    <property type="term" value="C:histone deacetylase complex"/>
    <property type="evidence" value="ECO:0007669"/>
    <property type="project" value="TreeGrafter"/>
</dbReference>
<reference evidence="8" key="1">
    <citation type="submission" date="2022-07" db="EMBL/GenBank/DDBJ databases">
        <title>Genome analysis of Parmales, a sister group of diatoms, reveals the evolutionary specialization of diatoms from phago-mixotrophs to photoautotrophs.</title>
        <authorList>
            <person name="Ban H."/>
            <person name="Sato S."/>
            <person name="Yoshikawa S."/>
            <person name="Kazumasa Y."/>
            <person name="Nakamura Y."/>
            <person name="Ichinomiya M."/>
            <person name="Saitoh K."/>
            <person name="Sato N."/>
            <person name="Blanc-Mathieu R."/>
            <person name="Endo H."/>
            <person name="Kuwata A."/>
            <person name="Ogata H."/>
        </authorList>
    </citation>
    <scope>NUCLEOTIDE SEQUENCE</scope>
</reference>
<dbReference type="InterPro" id="IPR036322">
    <property type="entry name" value="WD40_repeat_dom_sf"/>
</dbReference>
<comment type="caution">
    <text evidence="8">The sequence shown here is derived from an EMBL/GenBank/DDBJ whole genome shotgun (WGS) entry which is preliminary data.</text>
</comment>
<keyword evidence="6" id="KW-0539">Nucleus</keyword>
<dbReference type="SMART" id="SM00320">
    <property type="entry name" value="WD40"/>
    <property type="match status" value="6"/>
</dbReference>
<evidence type="ECO:0000256" key="1">
    <source>
        <dbReference type="ARBA" id="ARBA00004123"/>
    </source>
</evidence>
<evidence type="ECO:0000256" key="2">
    <source>
        <dbReference type="ARBA" id="ARBA00022574"/>
    </source>
</evidence>
<dbReference type="FunFam" id="2.130.10.10:FF:000218">
    <property type="entry name" value="WD40 repeat-containing protein HOS15"/>
    <property type="match status" value="1"/>
</dbReference>
<feature type="repeat" description="WD" evidence="7">
    <location>
        <begin position="197"/>
        <end position="238"/>
    </location>
</feature>
<dbReference type="InterPro" id="IPR020472">
    <property type="entry name" value="WD40_PAC1"/>
</dbReference>
<dbReference type="InterPro" id="IPR001680">
    <property type="entry name" value="WD40_rpt"/>
</dbReference>
<dbReference type="PROSITE" id="PS00678">
    <property type="entry name" value="WD_REPEATS_1"/>
    <property type="match status" value="1"/>
</dbReference>
<evidence type="ECO:0000256" key="5">
    <source>
        <dbReference type="ARBA" id="ARBA00023163"/>
    </source>
</evidence>
<comment type="subcellular location">
    <subcellularLocation>
        <location evidence="1">Nucleus</location>
    </subcellularLocation>
</comment>
<gene>
    <name evidence="8" type="ORF">TrRE_jg11481</name>
</gene>
<evidence type="ECO:0000313" key="9">
    <source>
        <dbReference type="Proteomes" id="UP001165082"/>
    </source>
</evidence>
<dbReference type="PANTHER" id="PTHR22846:SF2">
    <property type="entry name" value="F-BOX-LIKE_WD REPEAT-CONTAINING PROTEIN EBI"/>
    <property type="match status" value="1"/>
</dbReference>
<dbReference type="Gene3D" id="2.130.10.10">
    <property type="entry name" value="YVTN repeat-like/Quinoprotein amine dehydrogenase"/>
    <property type="match status" value="1"/>
</dbReference>
<evidence type="ECO:0000256" key="7">
    <source>
        <dbReference type="PROSITE-ProRule" id="PRU00221"/>
    </source>
</evidence>
<dbReference type="Pfam" id="PF00400">
    <property type="entry name" value="WD40"/>
    <property type="match status" value="5"/>
</dbReference>
<dbReference type="OrthoDB" id="1367865at2759"/>
<dbReference type="EMBL" id="BRXZ01001726">
    <property type="protein sequence ID" value="GMH77397.1"/>
    <property type="molecule type" value="Genomic_DNA"/>
</dbReference>
<dbReference type="InterPro" id="IPR019775">
    <property type="entry name" value="WD40_repeat_CS"/>
</dbReference>
<evidence type="ECO:0000256" key="6">
    <source>
        <dbReference type="ARBA" id="ARBA00023242"/>
    </source>
</evidence>
<dbReference type="PROSITE" id="PS50294">
    <property type="entry name" value="WD_REPEATS_REGION"/>
    <property type="match status" value="3"/>
</dbReference>
<feature type="repeat" description="WD" evidence="7">
    <location>
        <begin position="146"/>
        <end position="196"/>
    </location>
</feature>
<keyword evidence="9" id="KW-1185">Reference proteome</keyword>
<dbReference type="AlphaFoldDB" id="A0A9W7AS79"/>